<comment type="caution">
    <text evidence="2">The sequence shown here is derived from an EMBL/GenBank/DDBJ whole genome shotgun (WGS) entry which is preliminary data.</text>
</comment>
<evidence type="ECO:0000313" key="2">
    <source>
        <dbReference type="EMBL" id="KAL3769625.1"/>
    </source>
</evidence>
<dbReference type="InterPro" id="IPR036063">
    <property type="entry name" value="Smr_dom_sf"/>
</dbReference>
<dbReference type="SUPFAM" id="SSF54236">
    <property type="entry name" value="Ubiquitin-like"/>
    <property type="match status" value="1"/>
</dbReference>
<feature type="compositionally biased region" description="Basic residues" evidence="1">
    <location>
        <begin position="264"/>
        <end position="275"/>
    </location>
</feature>
<dbReference type="Gene3D" id="3.30.1370.110">
    <property type="match status" value="1"/>
</dbReference>
<reference evidence="2 3" key="1">
    <citation type="submission" date="2024-10" db="EMBL/GenBank/DDBJ databases">
        <title>Updated reference genomes for cyclostephanoid diatoms.</title>
        <authorList>
            <person name="Roberts W.R."/>
            <person name="Alverson A.J."/>
        </authorList>
    </citation>
    <scope>NUCLEOTIDE SEQUENCE [LARGE SCALE GENOMIC DNA]</scope>
    <source>
        <strain evidence="2 3">AJA276-08</strain>
    </source>
</reference>
<sequence length="405" mass="45832">MEALSASKAETSRMLDSVLANHSSRTHTGATEYLTEMDNIILTWIYRVHRKNFEKALGALRAIETDDITVQQKNAIESVKRYVTTMKEVEDSDIVQIVFEENNNATDDSRVIISTFSGHPLKPLVKLYAKKRGVSVKSLQFSYKGKMIFMTDVMNKYLNTIGMQDHDVIMVHHESDSNKEIMVDNSNRQLQRKTKKKKKSKVVRNNESKLNKEKVKQDKPAIPSIEDYKRQHSMILSKLHNEVQLRLKDIRMRLNALDLERQPPKSKNKGIKKSAHAKEGPDDQMLLPESSLGGKAGKAYFVVQVGEVQNLYKTTKTSALTSLLHGQSCLPTLDLHGCTRMEAIVKLNESLKVWVDSAMRGYDPFVITAVIVCGCGSQVLSETVQEWIKSSSQVRNAPKSQRITQ</sequence>
<protein>
    <recommendedName>
        <fullName evidence="4">Smr domain-containing protein</fullName>
    </recommendedName>
</protein>
<keyword evidence="3" id="KW-1185">Reference proteome</keyword>
<feature type="compositionally biased region" description="Basic residues" evidence="1">
    <location>
        <begin position="190"/>
        <end position="202"/>
    </location>
</feature>
<name>A0ABD3N0E9_9STRA</name>
<organism evidence="2 3">
    <name type="scientific">Stephanodiscus triporus</name>
    <dbReference type="NCBI Taxonomy" id="2934178"/>
    <lineage>
        <taxon>Eukaryota</taxon>
        <taxon>Sar</taxon>
        <taxon>Stramenopiles</taxon>
        <taxon>Ochrophyta</taxon>
        <taxon>Bacillariophyta</taxon>
        <taxon>Coscinodiscophyceae</taxon>
        <taxon>Thalassiosirophycidae</taxon>
        <taxon>Stephanodiscales</taxon>
        <taxon>Stephanodiscaceae</taxon>
        <taxon>Stephanodiscus</taxon>
    </lineage>
</organism>
<feature type="region of interest" description="Disordered" evidence="1">
    <location>
        <begin position="188"/>
        <end position="220"/>
    </location>
</feature>
<dbReference type="Gene3D" id="3.10.20.90">
    <property type="entry name" value="Phosphatidylinositol 3-kinase Catalytic Subunit, Chain A, domain 1"/>
    <property type="match status" value="1"/>
</dbReference>
<dbReference type="AlphaFoldDB" id="A0ABD3N0E9"/>
<evidence type="ECO:0000256" key="1">
    <source>
        <dbReference type="SAM" id="MobiDB-lite"/>
    </source>
</evidence>
<feature type="compositionally biased region" description="Basic and acidic residues" evidence="1">
    <location>
        <begin position="204"/>
        <end position="219"/>
    </location>
</feature>
<dbReference type="InterPro" id="IPR029071">
    <property type="entry name" value="Ubiquitin-like_domsf"/>
</dbReference>
<gene>
    <name evidence="2" type="ORF">ACHAW5_008506</name>
</gene>
<dbReference type="Proteomes" id="UP001530315">
    <property type="component" value="Unassembled WGS sequence"/>
</dbReference>
<dbReference type="SUPFAM" id="SSF160443">
    <property type="entry name" value="SMR domain-like"/>
    <property type="match status" value="1"/>
</dbReference>
<accession>A0ABD3N0E9</accession>
<proteinExistence type="predicted"/>
<evidence type="ECO:0008006" key="4">
    <source>
        <dbReference type="Google" id="ProtNLM"/>
    </source>
</evidence>
<feature type="region of interest" description="Disordered" evidence="1">
    <location>
        <begin position="258"/>
        <end position="288"/>
    </location>
</feature>
<evidence type="ECO:0000313" key="3">
    <source>
        <dbReference type="Proteomes" id="UP001530315"/>
    </source>
</evidence>
<dbReference type="EMBL" id="JALLAZ020001652">
    <property type="protein sequence ID" value="KAL3769625.1"/>
    <property type="molecule type" value="Genomic_DNA"/>
</dbReference>